<dbReference type="PANTHER" id="PTHR33171:SF17">
    <property type="entry name" value="LARA-LIKE N-TERMINAL DOMAIN-CONTAINING PROTEIN"/>
    <property type="match status" value="1"/>
</dbReference>
<dbReference type="InterPro" id="IPR043166">
    <property type="entry name" value="LarA-like_C"/>
</dbReference>
<dbReference type="Gene3D" id="3.90.226.30">
    <property type="match status" value="1"/>
</dbReference>
<feature type="domain" description="LarA-like N-terminal" evidence="1">
    <location>
        <begin position="7"/>
        <end position="209"/>
    </location>
</feature>
<dbReference type="NCBIfam" id="NF033504">
    <property type="entry name" value="Ni_dep_LarA"/>
    <property type="match status" value="1"/>
</dbReference>
<dbReference type="InterPro" id="IPR048520">
    <property type="entry name" value="LarA_C"/>
</dbReference>
<keyword evidence="4" id="KW-1185">Reference proteome</keyword>
<evidence type="ECO:0000259" key="2">
    <source>
        <dbReference type="Pfam" id="PF21113"/>
    </source>
</evidence>
<proteinExistence type="predicted"/>
<dbReference type="Gene3D" id="3.40.50.11440">
    <property type="match status" value="1"/>
</dbReference>
<dbReference type="InterPro" id="IPR047926">
    <property type="entry name" value="Ni_dep_LarA"/>
</dbReference>
<dbReference type="InterPro" id="IPR018657">
    <property type="entry name" value="LarA-like_N"/>
</dbReference>
<dbReference type="Proteomes" id="UP000573327">
    <property type="component" value="Unassembled WGS sequence"/>
</dbReference>
<dbReference type="Pfam" id="PF21113">
    <property type="entry name" value="LarA_C"/>
    <property type="match status" value="1"/>
</dbReference>
<feature type="domain" description="Lactate racemase C-terminal" evidence="2">
    <location>
        <begin position="273"/>
        <end position="414"/>
    </location>
</feature>
<dbReference type="RefSeq" id="WP_184922661.1">
    <property type="nucleotide sequence ID" value="NZ_JACHJR010000001.1"/>
</dbReference>
<dbReference type="InterPro" id="IPR048068">
    <property type="entry name" value="LarA-like"/>
</dbReference>
<protein>
    <submittedName>
        <fullName evidence="3">Nickel-dependent lactate racemase</fullName>
    </submittedName>
</protein>
<dbReference type="PANTHER" id="PTHR33171">
    <property type="entry name" value="LAR_N DOMAIN-CONTAINING PROTEIN"/>
    <property type="match status" value="1"/>
</dbReference>
<sequence length="425" mass="45532">MKIRLAYGESGLDLEVDPSRTTVVEPVHHRAATDQVAALRTALREPVAGPPLRERVRPGQTVAISACDGTRPQPRHLMIPAVLAELEGIVRLEDVVILVATGTHRGNTEAELRQMFGAEIADTVRIVNHDARDASQLTWMGTYGKDVPVWLNRAWVEADVRITTGFVEPHFFAGFSGGPKLVAPGLAALETVLVLHDAARIGDPRATWGVIHGNPVHDDVREIAEATGVTFALDVVLNRDKDIVAAFGGDLLPMHAAATAAAKRMAMRPVVAPFDVVVTTNSGFPLDQNLYQAVKGLSAAYQVARPGGTIVCAAECRDGFPDHGSYREVLASAPSPQSLFDDISARTTTVPDQWQVQIQARIQSRNRVIMHTGHLSDAELATAHLEQTRDISATVAEALAAAGPGARLCVLPEGPQTIPYLAESS</sequence>
<organism evidence="3 4">
    <name type="scientific">Kitasatospora gansuensis</name>
    <dbReference type="NCBI Taxonomy" id="258050"/>
    <lineage>
        <taxon>Bacteria</taxon>
        <taxon>Bacillati</taxon>
        <taxon>Actinomycetota</taxon>
        <taxon>Actinomycetes</taxon>
        <taxon>Kitasatosporales</taxon>
        <taxon>Streptomycetaceae</taxon>
        <taxon>Kitasatospora</taxon>
    </lineage>
</organism>
<dbReference type="EMBL" id="JACHJR010000001">
    <property type="protein sequence ID" value="MBB4950999.1"/>
    <property type="molecule type" value="Genomic_DNA"/>
</dbReference>
<dbReference type="GO" id="GO:0050043">
    <property type="term" value="F:lactate racemase activity"/>
    <property type="evidence" value="ECO:0007669"/>
    <property type="project" value="InterPro"/>
</dbReference>
<dbReference type="AlphaFoldDB" id="A0A7W7WLP9"/>
<evidence type="ECO:0000259" key="1">
    <source>
        <dbReference type="Pfam" id="PF09861"/>
    </source>
</evidence>
<evidence type="ECO:0000313" key="4">
    <source>
        <dbReference type="Proteomes" id="UP000573327"/>
    </source>
</evidence>
<gene>
    <name evidence="3" type="ORF">F4556_006534</name>
</gene>
<accession>A0A7W7WLP9</accession>
<evidence type="ECO:0000313" key="3">
    <source>
        <dbReference type="EMBL" id="MBB4950999.1"/>
    </source>
</evidence>
<reference evidence="3 4" key="1">
    <citation type="submission" date="2020-08" db="EMBL/GenBank/DDBJ databases">
        <title>Sequencing the genomes of 1000 actinobacteria strains.</title>
        <authorList>
            <person name="Klenk H.-P."/>
        </authorList>
    </citation>
    <scope>NUCLEOTIDE SEQUENCE [LARGE SCALE GENOMIC DNA]</scope>
    <source>
        <strain evidence="3 4">DSM 44786</strain>
    </source>
</reference>
<dbReference type="Pfam" id="PF09861">
    <property type="entry name" value="Lar_N"/>
    <property type="match status" value="1"/>
</dbReference>
<name>A0A7W7WLP9_9ACTN</name>
<comment type="caution">
    <text evidence="3">The sequence shown here is derived from an EMBL/GenBank/DDBJ whole genome shotgun (WGS) entry which is preliminary data.</text>
</comment>